<evidence type="ECO:0000313" key="2">
    <source>
        <dbReference type="EMBL" id="NKY26495.1"/>
    </source>
</evidence>
<dbReference type="EMBL" id="JAAXOS010000004">
    <property type="protein sequence ID" value="NKY26495.1"/>
    <property type="molecule type" value="Genomic_DNA"/>
</dbReference>
<feature type="transmembrane region" description="Helical" evidence="1">
    <location>
        <begin position="6"/>
        <end position="25"/>
    </location>
</feature>
<dbReference type="RefSeq" id="WP_062975408.1">
    <property type="nucleotide sequence ID" value="NZ_JAAXOS010000004.1"/>
</dbReference>
<feature type="transmembrane region" description="Helical" evidence="1">
    <location>
        <begin position="78"/>
        <end position="99"/>
    </location>
</feature>
<keyword evidence="1" id="KW-0812">Transmembrane</keyword>
<proteinExistence type="predicted"/>
<feature type="transmembrane region" description="Helical" evidence="1">
    <location>
        <begin position="55"/>
        <end position="72"/>
    </location>
</feature>
<dbReference type="AlphaFoldDB" id="A0A7X6L2C4"/>
<sequence length="126" mass="13412">MLWVVQVFAVAAAVLHVGIFVMESVRFGDPKVYQGVFRISEAELPSARPWAFNQGFYNLFLAVTTLVGVAILRSAPEAGWALVLSGCGSMLAAAVVLVAHDRRFARAAVVQGTLPVLTLLAAATQL</sequence>
<keyword evidence="1" id="KW-1133">Transmembrane helix</keyword>
<gene>
    <name evidence="2" type="ORF">HGB38_09720</name>
</gene>
<dbReference type="Proteomes" id="UP000540698">
    <property type="component" value="Unassembled WGS sequence"/>
</dbReference>
<protein>
    <submittedName>
        <fullName evidence="2">DUF1304 domain-containing protein</fullName>
    </submittedName>
</protein>
<accession>A0A7X6L2C4</accession>
<keyword evidence="1" id="KW-0472">Membrane</keyword>
<reference evidence="2 3" key="1">
    <citation type="submission" date="2020-04" db="EMBL/GenBank/DDBJ databases">
        <title>MicrobeNet Type strains.</title>
        <authorList>
            <person name="Nicholson A.C."/>
        </authorList>
    </citation>
    <scope>NUCLEOTIDE SEQUENCE [LARGE SCALE GENOMIC DNA]</scope>
    <source>
        <strain evidence="2 3">DSM 44956</strain>
    </source>
</reference>
<dbReference type="InterPro" id="IPR009732">
    <property type="entry name" value="DUF1304"/>
</dbReference>
<evidence type="ECO:0000256" key="1">
    <source>
        <dbReference type="SAM" id="Phobius"/>
    </source>
</evidence>
<dbReference type="Pfam" id="PF06993">
    <property type="entry name" value="DUF1304"/>
    <property type="match status" value="1"/>
</dbReference>
<organism evidence="2 3">
    <name type="scientific">Nocardia gamkensis</name>
    <dbReference type="NCBI Taxonomy" id="352869"/>
    <lineage>
        <taxon>Bacteria</taxon>
        <taxon>Bacillati</taxon>
        <taxon>Actinomycetota</taxon>
        <taxon>Actinomycetes</taxon>
        <taxon>Mycobacteriales</taxon>
        <taxon>Nocardiaceae</taxon>
        <taxon>Nocardia</taxon>
    </lineage>
</organism>
<evidence type="ECO:0000313" key="3">
    <source>
        <dbReference type="Proteomes" id="UP000540698"/>
    </source>
</evidence>
<comment type="caution">
    <text evidence="2">The sequence shown here is derived from an EMBL/GenBank/DDBJ whole genome shotgun (WGS) entry which is preliminary data.</text>
</comment>
<keyword evidence="3" id="KW-1185">Reference proteome</keyword>
<name>A0A7X6L2C4_9NOCA</name>